<dbReference type="AlphaFoldDB" id="A0A6L2JUJ3"/>
<feature type="compositionally biased region" description="Basic and acidic residues" evidence="1">
    <location>
        <begin position="101"/>
        <end position="120"/>
    </location>
</feature>
<comment type="caution">
    <text evidence="2">The sequence shown here is derived from an EMBL/GenBank/DDBJ whole genome shotgun (WGS) entry which is preliminary data.</text>
</comment>
<evidence type="ECO:0000313" key="2">
    <source>
        <dbReference type="EMBL" id="GEU40656.1"/>
    </source>
</evidence>
<sequence>MLEEERESLSIKEMSRLLAEFIDKRKKMMAAKRAEEKRNKPPTQAQQRTYMSNYLKSMGGYTLKQLKNYSFKEIKMLFDNTIESIKSFVPMESEGQAGEGSLKEGESLKRSAEEELGQKQKEDMKIVFEPDGDDEVWKNHHSQELIEWKLYDSYRVHSLMLGEVLTQSIKCLEESSVYRRLNSRNLKIKRKITSLGEDCWRIIDQSVGGKLRDKKAKESWTLLEDLALYDNESWNDPQDFTKPVKAISLPQDVSSSSDHHARLSKFEADFKQQQGGMTNKIDTFLKAINDRMMGSVPSDMVKNTKLNVNSTSSVLSGHSYPTKDPQCSSHIENSINAIKSCSKLNHHLNKEDEPTKTGIIKLYIKDNDHDMIVKVKEESEESKEN</sequence>
<protein>
    <submittedName>
        <fullName evidence="2">MAK10-like protein</fullName>
    </submittedName>
</protein>
<evidence type="ECO:0000256" key="1">
    <source>
        <dbReference type="SAM" id="MobiDB-lite"/>
    </source>
</evidence>
<feature type="region of interest" description="Disordered" evidence="1">
    <location>
        <begin position="92"/>
        <end position="120"/>
    </location>
</feature>
<dbReference type="EMBL" id="BKCJ010001332">
    <property type="protein sequence ID" value="GEU40656.1"/>
    <property type="molecule type" value="Genomic_DNA"/>
</dbReference>
<organism evidence="2">
    <name type="scientific">Tanacetum cinerariifolium</name>
    <name type="common">Dalmatian daisy</name>
    <name type="synonym">Chrysanthemum cinerariifolium</name>
    <dbReference type="NCBI Taxonomy" id="118510"/>
    <lineage>
        <taxon>Eukaryota</taxon>
        <taxon>Viridiplantae</taxon>
        <taxon>Streptophyta</taxon>
        <taxon>Embryophyta</taxon>
        <taxon>Tracheophyta</taxon>
        <taxon>Spermatophyta</taxon>
        <taxon>Magnoliopsida</taxon>
        <taxon>eudicotyledons</taxon>
        <taxon>Gunneridae</taxon>
        <taxon>Pentapetalae</taxon>
        <taxon>asterids</taxon>
        <taxon>campanulids</taxon>
        <taxon>Asterales</taxon>
        <taxon>Asteraceae</taxon>
        <taxon>Asteroideae</taxon>
        <taxon>Anthemideae</taxon>
        <taxon>Anthemidinae</taxon>
        <taxon>Tanacetum</taxon>
    </lineage>
</organism>
<reference evidence="2" key="1">
    <citation type="journal article" date="2019" name="Sci. Rep.">
        <title>Draft genome of Tanacetum cinerariifolium, the natural source of mosquito coil.</title>
        <authorList>
            <person name="Yamashiro T."/>
            <person name="Shiraishi A."/>
            <person name="Satake H."/>
            <person name="Nakayama K."/>
        </authorList>
    </citation>
    <scope>NUCLEOTIDE SEQUENCE</scope>
</reference>
<gene>
    <name evidence="2" type="ORF">Tci_012634</name>
</gene>
<proteinExistence type="predicted"/>
<accession>A0A6L2JUJ3</accession>
<name>A0A6L2JUJ3_TANCI</name>